<evidence type="ECO:0000256" key="3">
    <source>
        <dbReference type="ARBA" id="ARBA00023027"/>
    </source>
</evidence>
<evidence type="ECO:0000256" key="1">
    <source>
        <dbReference type="ARBA" id="ARBA00005854"/>
    </source>
</evidence>
<dbReference type="InterPro" id="IPR006140">
    <property type="entry name" value="D-isomer_DH_NAD-bd"/>
</dbReference>
<evidence type="ECO:0000259" key="6">
    <source>
        <dbReference type="Pfam" id="PF02826"/>
    </source>
</evidence>
<dbReference type="Gene3D" id="3.40.50.720">
    <property type="entry name" value="NAD(P)-binding Rossmann-like Domain"/>
    <property type="match status" value="2"/>
</dbReference>
<dbReference type="OrthoDB" id="9777288at2"/>
<dbReference type="PANTHER" id="PTHR42789">
    <property type="entry name" value="D-ISOMER SPECIFIC 2-HYDROXYACID DEHYDROGENASE FAMILY PROTEIN (AFU_ORTHOLOGUE AFUA_6G10090)"/>
    <property type="match status" value="1"/>
</dbReference>
<sequence length="323" mass="36142">MKILHLDTNHPLLIDQLSDLGCINVENYIASKTTIEDIISDFDGVVIRSRFKIDKSFIDAATKLKFVARVGAGLESIDVEYAEEKGIHLISAPEGNSNAVGEHALGMLLALFNNLKKADLEIRNGKWLREENRGVELEGKTVGIIGYGNMGKAFAKKLQGFNVEVICYDIKDGVGDEYCKQVTLNELQQKTDVLSLHTPYNQLSYQMVDTGFINAFKKPFYLINTARGSAVVTANLVDAIKNNKILGACLDVLEYEKLSFENLFENKNLPEPFEFLIKASNVLLSPHIAGWTKESNVKLAQTIVDKIKVIFFADKEFEKKQFQ</sequence>
<name>A0A4Y8ARE7_9FLAO</name>
<gene>
    <name evidence="7" type="ORF">E2488_09780</name>
</gene>
<accession>A0A4Y8ARE7</accession>
<dbReference type="SUPFAM" id="SSF51735">
    <property type="entry name" value="NAD(P)-binding Rossmann-fold domains"/>
    <property type="match status" value="1"/>
</dbReference>
<dbReference type="EMBL" id="SNQI01000003">
    <property type="protein sequence ID" value="TEW73763.1"/>
    <property type="molecule type" value="Genomic_DNA"/>
</dbReference>
<evidence type="ECO:0000259" key="5">
    <source>
        <dbReference type="Pfam" id="PF00389"/>
    </source>
</evidence>
<reference evidence="7 8" key="1">
    <citation type="journal article" date="2011" name="J. Microbiol.">
        <title>Gramella jeungdoensis sp. nov., isolated from a solar saltern in Korea.</title>
        <authorList>
            <person name="Joung Y."/>
            <person name="Kim H."/>
            <person name="Jang T."/>
            <person name="Ahn T.S."/>
            <person name="Joh K."/>
        </authorList>
    </citation>
    <scope>NUCLEOTIDE SEQUENCE [LARGE SCALE GENOMIC DNA]</scope>
    <source>
        <strain evidence="7 8">KCTC 23123</strain>
    </source>
</reference>
<proteinExistence type="inferred from homology"/>
<dbReference type="CDD" id="cd12179">
    <property type="entry name" value="2-Hacid_dh_14"/>
    <property type="match status" value="1"/>
</dbReference>
<comment type="similarity">
    <text evidence="1 4">Belongs to the D-isomer specific 2-hydroxyacid dehydrogenase family.</text>
</comment>
<dbReference type="InterPro" id="IPR050857">
    <property type="entry name" value="D-2-hydroxyacid_DH"/>
</dbReference>
<feature type="domain" description="D-isomer specific 2-hydroxyacid dehydrogenase catalytic" evidence="5">
    <location>
        <begin position="24"/>
        <end position="308"/>
    </location>
</feature>
<dbReference type="GO" id="GO:0016616">
    <property type="term" value="F:oxidoreductase activity, acting on the CH-OH group of donors, NAD or NADP as acceptor"/>
    <property type="evidence" value="ECO:0007669"/>
    <property type="project" value="InterPro"/>
</dbReference>
<dbReference type="InterPro" id="IPR036291">
    <property type="entry name" value="NAD(P)-bd_dom_sf"/>
</dbReference>
<dbReference type="InterPro" id="IPR006139">
    <property type="entry name" value="D-isomer_2_OHA_DH_cat_dom"/>
</dbReference>
<feature type="domain" description="D-isomer specific 2-hydroxyacid dehydrogenase NAD-binding" evidence="6">
    <location>
        <begin position="105"/>
        <end position="289"/>
    </location>
</feature>
<dbReference type="Pfam" id="PF00389">
    <property type="entry name" value="2-Hacid_dh"/>
    <property type="match status" value="1"/>
</dbReference>
<evidence type="ECO:0000256" key="4">
    <source>
        <dbReference type="RuleBase" id="RU003719"/>
    </source>
</evidence>
<evidence type="ECO:0000256" key="2">
    <source>
        <dbReference type="ARBA" id="ARBA00023002"/>
    </source>
</evidence>
<dbReference type="SUPFAM" id="SSF52283">
    <property type="entry name" value="Formate/glycerate dehydrogenase catalytic domain-like"/>
    <property type="match status" value="1"/>
</dbReference>
<organism evidence="7 8">
    <name type="scientific">Gramella jeungdoensis</name>
    <dbReference type="NCBI Taxonomy" id="708091"/>
    <lineage>
        <taxon>Bacteria</taxon>
        <taxon>Pseudomonadati</taxon>
        <taxon>Bacteroidota</taxon>
        <taxon>Flavobacteriia</taxon>
        <taxon>Flavobacteriales</taxon>
        <taxon>Flavobacteriaceae</taxon>
        <taxon>Christiangramia</taxon>
    </lineage>
</organism>
<evidence type="ECO:0000313" key="7">
    <source>
        <dbReference type="EMBL" id="TEW73763.1"/>
    </source>
</evidence>
<evidence type="ECO:0000313" key="8">
    <source>
        <dbReference type="Proteomes" id="UP000298517"/>
    </source>
</evidence>
<keyword evidence="3" id="KW-0520">NAD</keyword>
<dbReference type="Proteomes" id="UP000298517">
    <property type="component" value="Unassembled WGS sequence"/>
</dbReference>
<dbReference type="Pfam" id="PF02826">
    <property type="entry name" value="2-Hacid_dh_C"/>
    <property type="match status" value="1"/>
</dbReference>
<protein>
    <submittedName>
        <fullName evidence="7">Hydroxyacid dehydrogenase</fullName>
    </submittedName>
</protein>
<comment type="caution">
    <text evidence="7">The sequence shown here is derived from an EMBL/GenBank/DDBJ whole genome shotgun (WGS) entry which is preliminary data.</text>
</comment>
<dbReference type="AlphaFoldDB" id="A0A4Y8ARE7"/>
<keyword evidence="8" id="KW-1185">Reference proteome</keyword>
<dbReference type="GO" id="GO:0051287">
    <property type="term" value="F:NAD binding"/>
    <property type="evidence" value="ECO:0007669"/>
    <property type="project" value="InterPro"/>
</dbReference>
<keyword evidence="2 4" id="KW-0560">Oxidoreductase</keyword>
<dbReference type="PANTHER" id="PTHR42789:SF1">
    <property type="entry name" value="D-ISOMER SPECIFIC 2-HYDROXYACID DEHYDROGENASE FAMILY PROTEIN (AFU_ORTHOLOGUE AFUA_6G10090)"/>
    <property type="match status" value="1"/>
</dbReference>
<dbReference type="RefSeq" id="WP_134248163.1">
    <property type="nucleotide sequence ID" value="NZ_SNQI01000003.1"/>
</dbReference>